<dbReference type="AlphaFoldDB" id="A0A424FKS3"/>
<proteinExistence type="predicted"/>
<sequence>MTEVLITIGSSLLFWAVLGIVSCLIVNKWASFFDNYKCTLTVMLVNYVIGISLQYEGNPFVFYAGYYLLGVPFAFLVSIVAVYFGRHALKYSKTFFNLGKD</sequence>
<reference evidence="2 3" key="1">
    <citation type="submission" date="2018-11" db="EMBL/GenBank/DDBJ databases">
        <title>Genome Analysis of Haplotype D of Candidatus Liberibacter Solanacearum.</title>
        <authorList>
            <person name="Katsir L."/>
            <person name="Ruan Z."/>
            <person name="Santos Garcia D."/>
            <person name="Piasezky A."/>
            <person name="Jiang J."/>
            <person name="Sela N."/>
            <person name="Freilich S."/>
            <person name="Bahar O."/>
        </authorList>
    </citation>
    <scope>NUCLEOTIDE SEQUENCE [LARGE SCALE GENOMIC DNA]</scope>
    <source>
        <strain evidence="3">haplotype D1</strain>
    </source>
</reference>
<accession>A0A424FKS3</accession>
<evidence type="ECO:0000313" key="3">
    <source>
        <dbReference type="Proteomes" id="UP000236895"/>
    </source>
</evidence>
<protein>
    <submittedName>
        <fullName evidence="2">Uncharacterized protein</fullName>
    </submittedName>
</protein>
<gene>
    <name evidence="2" type="ORF">C0030_006085</name>
</gene>
<keyword evidence="1" id="KW-0812">Transmembrane</keyword>
<feature type="transmembrane region" description="Helical" evidence="1">
    <location>
        <begin position="61"/>
        <end position="84"/>
    </location>
</feature>
<name>A0A424FKS3_9HYPH</name>
<dbReference type="EMBL" id="PKRU02000036">
    <property type="protein sequence ID" value="RPD36753.1"/>
    <property type="molecule type" value="Genomic_DNA"/>
</dbReference>
<feature type="transmembrane region" description="Helical" evidence="1">
    <location>
        <begin position="6"/>
        <end position="26"/>
    </location>
</feature>
<dbReference type="RefSeq" id="WP_103847106.1">
    <property type="nucleotide sequence ID" value="NZ_PKRU02000036.1"/>
</dbReference>
<keyword evidence="1" id="KW-0472">Membrane</keyword>
<organism evidence="2 3">
    <name type="scientific">Candidatus Liberibacter solanacearum</name>
    <dbReference type="NCBI Taxonomy" id="556287"/>
    <lineage>
        <taxon>Bacteria</taxon>
        <taxon>Pseudomonadati</taxon>
        <taxon>Pseudomonadota</taxon>
        <taxon>Alphaproteobacteria</taxon>
        <taxon>Hyphomicrobiales</taxon>
        <taxon>Rhizobiaceae</taxon>
        <taxon>Liberibacter</taxon>
    </lineage>
</organism>
<dbReference type="Proteomes" id="UP000236895">
    <property type="component" value="Unassembled WGS sequence"/>
</dbReference>
<feature type="transmembrane region" description="Helical" evidence="1">
    <location>
        <begin position="38"/>
        <end position="55"/>
    </location>
</feature>
<comment type="caution">
    <text evidence="2">The sequence shown here is derived from an EMBL/GenBank/DDBJ whole genome shotgun (WGS) entry which is preliminary data.</text>
</comment>
<evidence type="ECO:0000256" key="1">
    <source>
        <dbReference type="SAM" id="Phobius"/>
    </source>
</evidence>
<keyword evidence="1" id="KW-1133">Transmembrane helix</keyword>
<evidence type="ECO:0000313" key="2">
    <source>
        <dbReference type="EMBL" id="RPD36753.1"/>
    </source>
</evidence>